<keyword evidence="3" id="KW-0813">Transport</keyword>
<keyword evidence="8" id="KW-0175">Coiled coil</keyword>
<keyword evidence="5" id="KW-0812">Transmembrane</keyword>
<proteinExistence type="inferred from homology"/>
<keyword evidence="10" id="KW-1185">Reference proteome</keyword>
<reference evidence="9 10" key="1">
    <citation type="submission" date="2023-09" db="EMBL/GenBank/DDBJ databases">
        <authorList>
            <person name="Rey-Velasco X."/>
        </authorList>
    </citation>
    <scope>NUCLEOTIDE SEQUENCE [LARGE SCALE GENOMIC DNA]</scope>
    <source>
        <strain evidence="9 10">F260</strain>
    </source>
</reference>
<dbReference type="Pfam" id="PF02321">
    <property type="entry name" value="OEP"/>
    <property type="match status" value="1"/>
</dbReference>
<evidence type="ECO:0000256" key="8">
    <source>
        <dbReference type="SAM" id="Coils"/>
    </source>
</evidence>
<dbReference type="PANTHER" id="PTHR30026:SF20">
    <property type="entry name" value="OUTER MEMBRANE PROTEIN TOLC"/>
    <property type="match status" value="1"/>
</dbReference>
<gene>
    <name evidence="9" type="ORF">RM545_03505</name>
</gene>
<keyword evidence="6" id="KW-0472">Membrane</keyword>
<comment type="subcellular location">
    <subcellularLocation>
        <location evidence="1">Cell outer membrane</location>
    </subcellularLocation>
</comment>
<dbReference type="Proteomes" id="UP001245285">
    <property type="component" value="Unassembled WGS sequence"/>
</dbReference>
<evidence type="ECO:0000256" key="5">
    <source>
        <dbReference type="ARBA" id="ARBA00022692"/>
    </source>
</evidence>
<evidence type="ECO:0000256" key="1">
    <source>
        <dbReference type="ARBA" id="ARBA00004442"/>
    </source>
</evidence>
<dbReference type="Gene3D" id="1.20.1600.10">
    <property type="entry name" value="Outer membrane efflux proteins (OEP)"/>
    <property type="match status" value="1"/>
</dbReference>
<accession>A0ABU3CID2</accession>
<comment type="similarity">
    <text evidence="2">Belongs to the outer membrane factor (OMF) (TC 1.B.17) family.</text>
</comment>
<dbReference type="RefSeq" id="WP_311493932.1">
    <property type="nucleotide sequence ID" value="NZ_JAVRHO010000004.1"/>
</dbReference>
<evidence type="ECO:0000313" key="10">
    <source>
        <dbReference type="Proteomes" id="UP001245285"/>
    </source>
</evidence>
<evidence type="ECO:0000256" key="2">
    <source>
        <dbReference type="ARBA" id="ARBA00007613"/>
    </source>
</evidence>
<dbReference type="InterPro" id="IPR003423">
    <property type="entry name" value="OMP_efflux"/>
</dbReference>
<dbReference type="EMBL" id="JAVRHO010000004">
    <property type="protein sequence ID" value="MDT0645745.1"/>
    <property type="molecule type" value="Genomic_DNA"/>
</dbReference>
<dbReference type="InterPro" id="IPR051906">
    <property type="entry name" value="TolC-like"/>
</dbReference>
<keyword evidence="4" id="KW-1134">Transmembrane beta strand</keyword>
<organism evidence="9 10">
    <name type="scientific">Autumnicola lenta</name>
    <dbReference type="NCBI Taxonomy" id="3075593"/>
    <lineage>
        <taxon>Bacteria</taxon>
        <taxon>Pseudomonadati</taxon>
        <taxon>Bacteroidota</taxon>
        <taxon>Flavobacteriia</taxon>
        <taxon>Flavobacteriales</taxon>
        <taxon>Flavobacteriaceae</taxon>
        <taxon>Autumnicola</taxon>
    </lineage>
</organism>
<evidence type="ECO:0000256" key="3">
    <source>
        <dbReference type="ARBA" id="ARBA00022448"/>
    </source>
</evidence>
<name>A0ABU3CID2_9FLAO</name>
<sequence length="439" mass="49852">MKSFMKLFFIKFKSPLGGVGGLFPLRGLGGFFLFFLWGLGGYAQNLDNYLQIAAENNPEVKAAYTSFEAALQQVPQVSSLPDPTLTMSAFGRMVETRLGAQEARFSLMQMFPWFGTLEAKATTAELMAEAKFQEYLDVRANLNYQVKSAYAEIFQLSATIAVKEDNLEILDSYRELALRKFEAGSAPMVNVVKIDIKREQAITEILLLKEELETLKTQFNLLLNRRINEEVLVADTLMVEELFNEMKPENNNQQNFKDHPAIEQFNRQAAAYESQQVVARKNGLPQVGVGVDYGIISERTDANPVNNGQDVIMPMLSVSLPIFRKKYKAAQKEAELMETAVQQNRQAKINNMKSELEMSRYKLNKSQRLIALYDRQLESSEQANKLQISAFSNATGDFEEVLQMNQDILMLQLQKLEAVKEAFVANAKLEYFFINKNQE</sequence>
<evidence type="ECO:0000256" key="4">
    <source>
        <dbReference type="ARBA" id="ARBA00022452"/>
    </source>
</evidence>
<evidence type="ECO:0000256" key="6">
    <source>
        <dbReference type="ARBA" id="ARBA00023136"/>
    </source>
</evidence>
<comment type="caution">
    <text evidence="9">The sequence shown here is derived from an EMBL/GenBank/DDBJ whole genome shotgun (WGS) entry which is preliminary data.</text>
</comment>
<protein>
    <submittedName>
        <fullName evidence="9">TolC family protein</fullName>
    </submittedName>
</protein>
<keyword evidence="7" id="KW-0998">Cell outer membrane</keyword>
<dbReference type="SUPFAM" id="SSF56954">
    <property type="entry name" value="Outer membrane efflux proteins (OEP)"/>
    <property type="match status" value="1"/>
</dbReference>
<evidence type="ECO:0000313" key="9">
    <source>
        <dbReference type="EMBL" id="MDT0645745.1"/>
    </source>
</evidence>
<evidence type="ECO:0000256" key="7">
    <source>
        <dbReference type="ARBA" id="ARBA00023237"/>
    </source>
</evidence>
<feature type="coiled-coil region" evidence="8">
    <location>
        <begin position="198"/>
        <end position="225"/>
    </location>
</feature>
<dbReference type="PANTHER" id="PTHR30026">
    <property type="entry name" value="OUTER MEMBRANE PROTEIN TOLC"/>
    <property type="match status" value="1"/>
</dbReference>